<protein>
    <submittedName>
        <fullName evidence="2">IS3 family transposase</fullName>
    </submittedName>
</protein>
<accession>A0ABV7F8F3</accession>
<dbReference type="InterPro" id="IPR012337">
    <property type="entry name" value="RNaseH-like_sf"/>
</dbReference>
<dbReference type="PANTHER" id="PTHR46889">
    <property type="entry name" value="TRANSPOSASE INSF FOR INSERTION SEQUENCE IS3B-RELATED"/>
    <property type="match status" value="1"/>
</dbReference>
<dbReference type="SUPFAM" id="SSF53098">
    <property type="entry name" value="Ribonuclease H-like"/>
    <property type="match status" value="1"/>
</dbReference>
<organism evidence="2 3">
    <name type="scientific">Undibacterium arcticum</name>
    <dbReference type="NCBI Taxonomy" id="1762892"/>
    <lineage>
        <taxon>Bacteria</taxon>
        <taxon>Pseudomonadati</taxon>
        <taxon>Pseudomonadota</taxon>
        <taxon>Betaproteobacteria</taxon>
        <taxon>Burkholderiales</taxon>
        <taxon>Oxalobacteraceae</taxon>
        <taxon>Undibacterium</taxon>
    </lineage>
</organism>
<dbReference type="SUPFAM" id="SSF48295">
    <property type="entry name" value="TrpR-like"/>
    <property type="match status" value="1"/>
</dbReference>
<dbReference type="NCBIfam" id="NF033516">
    <property type="entry name" value="transpos_IS3"/>
    <property type="match status" value="1"/>
</dbReference>
<dbReference type="EMBL" id="JBHRTP010000110">
    <property type="protein sequence ID" value="MFC3111333.1"/>
    <property type="molecule type" value="Genomic_DNA"/>
</dbReference>
<dbReference type="Gene3D" id="1.10.10.10">
    <property type="entry name" value="Winged helix-like DNA-binding domain superfamily/Winged helix DNA-binding domain"/>
    <property type="match status" value="1"/>
</dbReference>
<dbReference type="Gene3D" id="3.30.420.10">
    <property type="entry name" value="Ribonuclease H-like superfamily/Ribonuclease H"/>
    <property type="match status" value="1"/>
</dbReference>
<dbReference type="PROSITE" id="PS50994">
    <property type="entry name" value="INTEGRASE"/>
    <property type="match status" value="1"/>
</dbReference>
<sequence>MKRTRRNHTAAFKAKVALAAIKGEKTLAELSVQYDVHTNQITQWKSELIMRSTEIFATAAERKEAAAVPDIGSLHAKIGQQAMEIDFLGRRARSYGRCERKEMIDKTHALSVTRQAALLELSRSNVYYLPKPVPESDLALMRRMDELHLEYPFAGSRMLRDMLGLEGTEVGRRHVGTLMKKMGIEAIYRKRNTSKPHPENRIYPYLLRNLVIDRPNQVWATDLTYIPMRRGFVYLVAIVDWATRKVLSHRVSISMTADFCVEALNEAIDKYGTPDIFNSDQGSQFTSHEFTSVLKENNIQISMDGKGRWVDNVFVERLWRSVKYEHVYLHACDSVVEARRKLGSYLDFFNRFRPHSSLDRKTPDMVYFDTPYQLQAA</sequence>
<dbReference type="InterPro" id="IPR050900">
    <property type="entry name" value="Transposase_IS3/IS150/IS904"/>
</dbReference>
<dbReference type="InterPro" id="IPR025948">
    <property type="entry name" value="HTH-like_dom"/>
</dbReference>
<name>A0ABV7F8F3_9BURK</name>
<dbReference type="PANTHER" id="PTHR46889:SF4">
    <property type="entry name" value="TRANSPOSASE INSO FOR INSERTION SEQUENCE ELEMENT IS911B-RELATED"/>
    <property type="match status" value="1"/>
</dbReference>
<keyword evidence="3" id="KW-1185">Reference proteome</keyword>
<dbReference type="RefSeq" id="WP_390323702.1">
    <property type="nucleotide sequence ID" value="NZ_JBHRTP010000110.1"/>
</dbReference>
<evidence type="ECO:0000259" key="1">
    <source>
        <dbReference type="PROSITE" id="PS50994"/>
    </source>
</evidence>
<dbReference type="InterPro" id="IPR036388">
    <property type="entry name" value="WH-like_DNA-bd_sf"/>
</dbReference>
<evidence type="ECO:0000313" key="2">
    <source>
        <dbReference type="EMBL" id="MFC3111333.1"/>
    </source>
</evidence>
<dbReference type="Pfam" id="PF13276">
    <property type="entry name" value="HTH_21"/>
    <property type="match status" value="1"/>
</dbReference>
<reference evidence="3" key="1">
    <citation type="journal article" date="2019" name="Int. J. Syst. Evol. Microbiol.">
        <title>The Global Catalogue of Microorganisms (GCM) 10K type strain sequencing project: providing services to taxonomists for standard genome sequencing and annotation.</title>
        <authorList>
            <consortium name="The Broad Institute Genomics Platform"/>
            <consortium name="The Broad Institute Genome Sequencing Center for Infectious Disease"/>
            <person name="Wu L."/>
            <person name="Ma J."/>
        </authorList>
    </citation>
    <scope>NUCLEOTIDE SEQUENCE [LARGE SCALE GENOMIC DNA]</scope>
    <source>
        <strain evidence="3">KCTC 42986</strain>
    </source>
</reference>
<dbReference type="InterPro" id="IPR010921">
    <property type="entry name" value="Trp_repressor/repl_initiator"/>
</dbReference>
<gene>
    <name evidence="2" type="ORF">ACFOFO_25880</name>
</gene>
<dbReference type="InterPro" id="IPR048020">
    <property type="entry name" value="Transpos_IS3"/>
</dbReference>
<proteinExistence type="predicted"/>
<dbReference type="Pfam" id="PF00665">
    <property type="entry name" value="rve"/>
    <property type="match status" value="1"/>
</dbReference>
<dbReference type="InterPro" id="IPR001584">
    <property type="entry name" value="Integrase_cat-core"/>
</dbReference>
<dbReference type="InterPro" id="IPR036397">
    <property type="entry name" value="RNaseH_sf"/>
</dbReference>
<dbReference type="Proteomes" id="UP001595530">
    <property type="component" value="Unassembled WGS sequence"/>
</dbReference>
<evidence type="ECO:0000313" key="3">
    <source>
        <dbReference type="Proteomes" id="UP001595530"/>
    </source>
</evidence>
<comment type="caution">
    <text evidence="2">The sequence shown here is derived from an EMBL/GenBank/DDBJ whole genome shotgun (WGS) entry which is preliminary data.</text>
</comment>
<feature type="domain" description="Integrase catalytic" evidence="1">
    <location>
        <begin position="211"/>
        <end position="371"/>
    </location>
</feature>